<accession>A0AAW0FZ00</accession>
<organism evidence="3 4">
    <name type="scientific">Cerrena zonata</name>
    <dbReference type="NCBI Taxonomy" id="2478898"/>
    <lineage>
        <taxon>Eukaryota</taxon>
        <taxon>Fungi</taxon>
        <taxon>Dikarya</taxon>
        <taxon>Basidiomycota</taxon>
        <taxon>Agaricomycotina</taxon>
        <taxon>Agaricomycetes</taxon>
        <taxon>Polyporales</taxon>
        <taxon>Cerrenaceae</taxon>
        <taxon>Cerrena</taxon>
    </lineage>
</organism>
<sequence length="241" mass="26617">MMKSLSFHSSQPQKKKIAVVPHVIKGKDVVTKKLEPVYSHQNTSKKIHDFAALTNLEGDIAQLCDDSYSGYLEWSTKSHIDRTKILQAAAQNVRSRREDFLLSLEEIGLSNQFAEFNIMTAANHIEEYARNVSLPDGTLTKSDLCDLSLIVRNPIGPVYSVAPWNAPLILTNRSLAAPLAAGCSVLLKSSEKAPLVAYFLVKCYLDAGVPPKTLQLFHVAPKEIPQATEMVISNKHSSTCR</sequence>
<evidence type="ECO:0000259" key="2">
    <source>
        <dbReference type="Pfam" id="PF00171"/>
    </source>
</evidence>
<protein>
    <recommendedName>
        <fullName evidence="2">Aldehyde dehydrogenase domain-containing protein</fullName>
    </recommendedName>
</protein>
<dbReference type="InterPro" id="IPR050740">
    <property type="entry name" value="Aldehyde_DH_Superfamily"/>
</dbReference>
<evidence type="ECO:0000256" key="1">
    <source>
        <dbReference type="ARBA" id="ARBA00023002"/>
    </source>
</evidence>
<evidence type="ECO:0000313" key="4">
    <source>
        <dbReference type="Proteomes" id="UP001385951"/>
    </source>
</evidence>
<feature type="domain" description="Aldehyde dehydrogenase" evidence="2">
    <location>
        <begin position="39"/>
        <end position="224"/>
    </location>
</feature>
<keyword evidence="4" id="KW-1185">Reference proteome</keyword>
<dbReference type="Pfam" id="PF00171">
    <property type="entry name" value="Aldedh"/>
    <property type="match status" value="1"/>
</dbReference>
<comment type="caution">
    <text evidence="3">The sequence shown here is derived from an EMBL/GenBank/DDBJ whole genome shotgun (WGS) entry which is preliminary data.</text>
</comment>
<dbReference type="SUPFAM" id="SSF53720">
    <property type="entry name" value="ALDH-like"/>
    <property type="match status" value="1"/>
</dbReference>
<dbReference type="EMBL" id="JASBNA010000024">
    <property type="protein sequence ID" value="KAK7684674.1"/>
    <property type="molecule type" value="Genomic_DNA"/>
</dbReference>
<dbReference type="AlphaFoldDB" id="A0AAW0FZ00"/>
<dbReference type="PANTHER" id="PTHR43353:SF6">
    <property type="entry name" value="CYTOPLASMIC ALDEHYDE DEHYDROGENASE (EUROFUNG)"/>
    <property type="match status" value="1"/>
</dbReference>
<proteinExistence type="predicted"/>
<gene>
    <name evidence="3" type="ORF">QCA50_012257</name>
</gene>
<dbReference type="Gene3D" id="3.40.605.10">
    <property type="entry name" value="Aldehyde Dehydrogenase, Chain A, domain 1"/>
    <property type="match status" value="1"/>
</dbReference>
<dbReference type="InterPro" id="IPR016161">
    <property type="entry name" value="Ald_DH/histidinol_DH"/>
</dbReference>
<dbReference type="Proteomes" id="UP001385951">
    <property type="component" value="Unassembled WGS sequence"/>
</dbReference>
<dbReference type="GO" id="GO:0009450">
    <property type="term" value="P:gamma-aminobutyric acid catabolic process"/>
    <property type="evidence" value="ECO:0007669"/>
    <property type="project" value="TreeGrafter"/>
</dbReference>
<dbReference type="InterPro" id="IPR016162">
    <property type="entry name" value="Ald_DH_N"/>
</dbReference>
<dbReference type="PANTHER" id="PTHR43353">
    <property type="entry name" value="SUCCINATE-SEMIALDEHYDE DEHYDROGENASE, MITOCHONDRIAL"/>
    <property type="match status" value="1"/>
</dbReference>
<dbReference type="GO" id="GO:0004777">
    <property type="term" value="F:succinate-semialdehyde dehydrogenase (NAD+) activity"/>
    <property type="evidence" value="ECO:0007669"/>
    <property type="project" value="TreeGrafter"/>
</dbReference>
<dbReference type="InterPro" id="IPR015590">
    <property type="entry name" value="Aldehyde_DH_dom"/>
</dbReference>
<name>A0AAW0FZ00_9APHY</name>
<keyword evidence="1" id="KW-0560">Oxidoreductase</keyword>
<evidence type="ECO:0000313" key="3">
    <source>
        <dbReference type="EMBL" id="KAK7684674.1"/>
    </source>
</evidence>
<reference evidence="3 4" key="1">
    <citation type="submission" date="2022-09" db="EMBL/GenBank/DDBJ databases">
        <authorList>
            <person name="Palmer J.M."/>
        </authorList>
    </citation>
    <scope>NUCLEOTIDE SEQUENCE [LARGE SCALE GENOMIC DNA]</scope>
    <source>
        <strain evidence="3 4">DSM 7382</strain>
    </source>
</reference>